<feature type="compositionally biased region" description="Basic and acidic residues" evidence="2">
    <location>
        <begin position="152"/>
        <end position="215"/>
    </location>
</feature>
<evidence type="ECO:0000313" key="4">
    <source>
        <dbReference type="Proteomes" id="UP000734854"/>
    </source>
</evidence>
<keyword evidence="4" id="KW-1185">Reference proteome</keyword>
<name>A0A8J5LTA9_ZINOF</name>
<feature type="compositionally biased region" description="Basic and acidic residues" evidence="2">
    <location>
        <begin position="95"/>
        <end position="122"/>
    </location>
</feature>
<sequence length="272" mass="29433">MACMCPRVLSHRFPRRLHRRPALVCSLYIRPRFRVSETYHRSMAAGSGAMYGGRMFHNISKSFPNYLPVDSVRSGSIKPTGLRLQASRRSSSEANDQKDFGDTREISGRKESMKEYVEKAKDQAAAASEKAKQKAGEAAGKAKETAGAASEKAAETAEKTRETAAWAKDKAKEIAGAAREKAAETAEKTREVAAAAKDKAKETAGEGAEKAKEGAGKVADAAQSIGEKAKQTVQGAWEVAKETTHKIKETVVGKDEETAPGDVGRKHRREKL</sequence>
<gene>
    <name evidence="3" type="ORF">ZIOFF_015345</name>
</gene>
<proteinExistence type="inferred from homology"/>
<evidence type="ECO:0000256" key="1">
    <source>
        <dbReference type="ARBA" id="ARBA00010753"/>
    </source>
</evidence>
<comment type="caution">
    <text evidence="3">The sequence shown here is derived from an EMBL/GenBank/DDBJ whole genome shotgun (WGS) entry which is preliminary data.</text>
</comment>
<feature type="compositionally biased region" description="Basic and acidic residues" evidence="2">
    <location>
        <begin position="129"/>
        <end position="144"/>
    </location>
</feature>
<evidence type="ECO:0000313" key="3">
    <source>
        <dbReference type="EMBL" id="KAG6525389.1"/>
    </source>
</evidence>
<dbReference type="PANTHER" id="PTHR47372:SF24">
    <property type="entry name" value="LATE EMBRYOGENESIS ABUNDANT PROTEIN (LEA) FAMILY PROTEIN"/>
    <property type="match status" value="1"/>
</dbReference>
<comment type="similarity">
    <text evidence="1">Belongs to the LEA type 4 family.</text>
</comment>
<dbReference type="Proteomes" id="UP000734854">
    <property type="component" value="Unassembled WGS sequence"/>
</dbReference>
<feature type="region of interest" description="Disordered" evidence="2">
    <location>
        <begin position="248"/>
        <end position="272"/>
    </location>
</feature>
<reference evidence="3 4" key="1">
    <citation type="submission" date="2020-08" db="EMBL/GenBank/DDBJ databases">
        <title>Plant Genome Project.</title>
        <authorList>
            <person name="Zhang R.-G."/>
        </authorList>
    </citation>
    <scope>NUCLEOTIDE SEQUENCE [LARGE SCALE GENOMIC DNA]</scope>
    <source>
        <tissue evidence="3">Rhizome</tissue>
    </source>
</reference>
<dbReference type="AlphaFoldDB" id="A0A8J5LTA9"/>
<organism evidence="3 4">
    <name type="scientific">Zingiber officinale</name>
    <name type="common">Ginger</name>
    <name type="synonym">Amomum zingiber</name>
    <dbReference type="NCBI Taxonomy" id="94328"/>
    <lineage>
        <taxon>Eukaryota</taxon>
        <taxon>Viridiplantae</taxon>
        <taxon>Streptophyta</taxon>
        <taxon>Embryophyta</taxon>
        <taxon>Tracheophyta</taxon>
        <taxon>Spermatophyta</taxon>
        <taxon>Magnoliopsida</taxon>
        <taxon>Liliopsida</taxon>
        <taxon>Zingiberales</taxon>
        <taxon>Zingiberaceae</taxon>
        <taxon>Zingiber</taxon>
    </lineage>
</organism>
<accession>A0A8J5LTA9</accession>
<dbReference type="Gene3D" id="1.20.120.20">
    <property type="entry name" value="Apolipoprotein"/>
    <property type="match status" value="1"/>
</dbReference>
<dbReference type="PANTHER" id="PTHR47372">
    <property type="entry name" value="DAUER UP-REGULATED-RELATED"/>
    <property type="match status" value="1"/>
</dbReference>
<dbReference type="EMBL" id="JACMSC010000004">
    <property type="protein sequence ID" value="KAG6525389.1"/>
    <property type="molecule type" value="Genomic_DNA"/>
</dbReference>
<feature type="region of interest" description="Disordered" evidence="2">
    <location>
        <begin position="78"/>
        <end position="219"/>
    </location>
</feature>
<feature type="compositionally biased region" description="Basic and acidic residues" evidence="2">
    <location>
        <begin position="248"/>
        <end position="257"/>
    </location>
</feature>
<protein>
    <submittedName>
        <fullName evidence="3">Uncharacterized protein</fullName>
    </submittedName>
</protein>
<evidence type="ECO:0000256" key="2">
    <source>
        <dbReference type="SAM" id="MobiDB-lite"/>
    </source>
</evidence>